<dbReference type="PROSITE" id="PS51163">
    <property type="entry name" value="YRDC"/>
    <property type="match status" value="1"/>
</dbReference>
<dbReference type="EC" id="6.2.-.-" evidence="8"/>
<protein>
    <recommendedName>
        <fullName evidence="8">Carbamoyltransferase</fullName>
        <ecNumber evidence="8">6.2.-.-</ecNumber>
    </recommendedName>
</protein>
<evidence type="ECO:0000256" key="8">
    <source>
        <dbReference type="PIRNR" id="PIRNR006256"/>
    </source>
</evidence>
<evidence type="ECO:0000256" key="1">
    <source>
        <dbReference type="ARBA" id="ARBA00004711"/>
    </source>
</evidence>
<dbReference type="SUPFAM" id="SSF54975">
    <property type="entry name" value="Acylphosphatase/BLUF domain-like"/>
    <property type="match status" value="1"/>
</dbReference>
<evidence type="ECO:0000256" key="2">
    <source>
        <dbReference type="ARBA" id="ARBA00008097"/>
    </source>
</evidence>
<evidence type="ECO:0000256" key="9">
    <source>
        <dbReference type="PROSITE-ProRule" id="PRU00520"/>
    </source>
</evidence>
<dbReference type="PROSITE" id="PS00150">
    <property type="entry name" value="ACYLPHOSPHATASE_1"/>
    <property type="match status" value="1"/>
</dbReference>
<dbReference type="InterPro" id="IPR006070">
    <property type="entry name" value="Sua5-like_dom"/>
</dbReference>
<evidence type="ECO:0000256" key="4">
    <source>
        <dbReference type="ARBA" id="ARBA00022723"/>
    </source>
</evidence>
<dbReference type="InterPro" id="IPR017945">
    <property type="entry name" value="DHBP_synth_RibB-like_a/b_dom"/>
</dbReference>
<keyword evidence="5" id="KW-0863">Zinc-finger</keyword>
<dbReference type="Pfam" id="PF22521">
    <property type="entry name" value="HypF_C_2"/>
    <property type="match status" value="1"/>
</dbReference>
<evidence type="ECO:0000313" key="13">
    <source>
        <dbReference type="Proteomes" id="UP001500212"/>
    </source>
</evidence>
<dbReference type="Gene3D" id="3.90.870.50">
    <property type="match status" value="1"/>
</dbReference>
<accession>A0ABP8TBH7</accession>
<dbReference type="Pfam" id="PF00708">
    <property type="entry name" value="Acylphosphatase"/>
    <property type="match status" value="1"/>
</dbReference>
<keyword evidence="3" id="KW-0436">Ligase</keyword>
<dbReference type="NCBIfam" id="TIGR00143">
    <property type="entry name" value="hypF"/>
    <property type="match status" value="1"/>
</dbReference>
<evidence type="ECO:0000256" key="6">
    <source>
        <dbReference type="ARBA" id="ARBA00022833"/>
    </source>
</evidence>
<comment type="catalytic activity">
    <reaction evidence="9">
        <text>an acyl phosphate + H2O = a carboxylate + phosphate + H(+)</text>
        <dbReference type="Rhea" id="RHEA:14965"/>
        <dbReference type="ChEBI" id="CHEBI:15377"/>
        <dbReference type="ChEBI" id="CHEBI:15378"/>
        <dbReference type="ChEBI" id="CHEBI:29067"/>
        <dbReference type="ChEBI" id="CHEBI:43474"/>
        <dbReference type="ChEBI" id="CHEBI:59918"/>
        <dbReference type="EC" id="3.6.1.7"/>
    </reaction>
</comment>
<dbReference type="SUPFAM" id="SSF55821">
    <property type="entry name" value="YrdC/RibB"/>
    <property type="match status" value="1"/>
</dbReference>
<evidence type="ECO:0000256" key="7">
    <source>
        <dbReference type="ARBA" id="ARBA00048220"/>
    </source>
</evidence>
<organism evidence="12 13">
    <name type="scientific">Actinoallomurus liliacearum</name>
    <dbReference type="NCBI Taxonomy" id="1080073"/>
    <lineage>
        <taxon>Bacteria</taxon>
        <taxon>Bacillati</taxon>
        <taxon>Actinomycetota</taxon>
        <taxon>Actinomycetes</taxon>
        <taxon>Streptosporangiales</taxon>
        <taxon>Thermomonosporaceae</taxon>
        <taxon>Actinoallomurus</taxon>
    </lineage>
</organism>
<keyword evidence="6" id="KW-0862">Zinc</keyword>
<keyword evidence="9" id="KW-0378">Hydrolase</keyword>
<dbReference type="Gene3D" id="3.30.420.360">
    <property type="match status" value="1"/>
</dbReference>
<evidence type="ECO:0000313" key="12">
    <source>
        <dbReference type="EMBL" id="GAA4603489.1"/>
    </source>
</evidence>
<dbReference type="Gene3D" id="3.30.110.120">
    <property type="match status" value="1"/>
</dbReference>
<dbReference type="Proteomes" id="UP001500212">
    <property type="component" value="Unassembled WGS sequence"/>
</dbReference>
<feature type="active site" evidence="9">
    <location>
        <position position="37"/>
    </location>
</feature>
<comment type="catalytic activity">
    <reaction evidence="7">
        <text>C-terminal L-cysteinyl-[HypE protein] + carbamoyl phosphate + ATP + H2O = C-terminal S-carboxamide-L-cysteinyl-[HypE protein] + AMP + phosphate + diphosphate + H(+)</text>
        <dbReference type="Rhea" id="RHEA:55636"/>
        <dbReference type="Rhea" id="RHEA-COMP:14247"/>
        <dbReference type="Rhea" id="RHEA-COMP:14392"/>
        <dbReference type="ChEBI" id="CHEBI:15377"/>
        <dbReference type="ChEBI" id="CHEBI:15378"/>
        <dbReference type="ChEBI" id="CHEBI:30616"/>
        <dbReference type="ChEBI" id="CHEBI:33019"/>
        <dbReference type="ChEBI" id="CHEBI:43474"/>
        <dbReference type="ChEBI" id="CHEBI:58228"/>
        <dbReference type="ChEBI" id="CHEBI:76913"/>
        <dbReference type="ChEBI" id="CHEBI:139126"/>
        <dbReference type="ChEBI" id="CHEBI:456215"/>
    </reaction>
</comment>
<dbReference type="InterPro" id="IPR036046">
    <property type="entry name" value="Acylphosphatase-like_dom_sf"/>
</dbReference>
<evidence type="ECO:0000259" key="10">
    <source>
        <dbReference type="PROSITE" id="PS51160"/>
    </source>
</evidence>
<dbReference type="Pfam" id="PF17788">
    <property type="entry name" value="HypF_C"/>
    <property type="match status" value="1"/>
</dbReference>
<dbReference type="InterPro" id="IPR004421">
    <property type="entry name" value="Carbamoyltransferase_HypF"/>
</dbReference>
<dbReference type="RefSeq" id="WP_345349372.1">
    <property type="nucleotide sequence ID" value="NZ_BAABHJ010000002.1"/>
</dbReference>
<dbReference type="InterPro" id="IPR041440">
    <property type="entry name" value="HypF_C"/>
</dbReference>
<feature type="domain" description="Acylphosphatase-like" evidence="10">
    <location>
        <begin position="4"/>
        <end position="89"/>
    </location>
</feature>
<name>A0ABP8TBH7_9ACTN</name>
<dbReference type="PIRSF" id="PIRSF006256">
    <property type="entry name" value="CMPcnvr_hdrg_mat"/>
    <property type="match status" value="1"/>
</dbReference>
<dbReference type="InterPro" id="IPR017968">
    <property type="entry name" value="Acylphosphatase_CS"/>
</dbReference>
<sequence length="757" mass="79823">MRVRTGVRVEGVVQGVGFRPFVHGLATTLGLAGLVGNDAGGVFIEVEGEDDAVDRFLRGLRAPPPLAVIERITTRPLPAEGGGGFAIVGSDAGGRRSALVSFDSATCPACLRELRDPADRRHGYPFVNCTDCGPRFTIVTDVPYDRPNTTMAGFAMCADCAAEYHDPADRRFHAQPVCCPACGPRLVLRDREGRERAGDPIEEARGLLRRGGIVAVKGVGGYHLAATAADRAAVAALRARKHREDKPFAVMAPDLPSVRLLADLEPAEEALLTSAARPIVLLRRRAGAPLAEAVAPGNRSIGVLLPYTPLHHLLVSEPLVMTSGNVSDEPIAYRDEDALARLRDIADAFLTHDRPIHVRTDDSVVRVFQGRELPVRRSRGYVPRPLPVPVGGPAVLACGAELKNTFCLAEGGRAFVSHHIGDLENYETLRAFREGVGHFERLFGIAPAVLAHDLHPEYLSTKYAVERAEERELPLIGVQHHHAHIAACLADNEHAGPVIGVAFDGTGYGADGTLWGGEFLLADLTGFQRAGHLRPVPLPGGATAIREPWRMAAAYGVPATLDVARRNAATWDQVVAVGRAGLGAPPTSSVGRLFDAVAAVLGVRDRINYEGQAAVELEQCADPAEGSAYPVRLDDAGDGGPSFVVPGAELVQAVVDDLLAGTPVPAIAGRFHNAVGDLVVAAAVRLREATGLTTVALSGGVFQNLLLLKRAVTGLEAAGFAVLVHHRVPPNDGGISLGQAAVAIARAATEPAGPAPR</sequence>
<evidence type="ECO:0000259" key="11">
    <source>
        <dbReference type="PROSITE" id="PS51163"/>
    </source>
</evidence>
<dbReference type="PANTHER" id="PTHR42959:SF1">
    <property type="entry name" value="CARBAMOYLTRANSFERASE HYPF"/>
    <property type="match status" value="1"/>
</dbReference>
<keyword evidence="13" id="KW-1185">Reference proteome</keyword>
<dbReference type="Gene3D" id="3.30.420.40">
    <property type="match status" value="1"/>
</dbReference>
<evidence type="ECO:0000256" key="3">
    <source>
        <dbReference type="ARBA" id="ARBA00022598"/>
    </source>
</evidence>
<dbReference type="Pfam" id="PF01300">
    <property type="entry name" value="Sua5_yciO_yrdC"/>
    <property type="match status" value="1"/>
</dbReference>
<feature type="active site" evidence="9">
    <location>
        <position position="19"/>
    </location>
</feature>
<comment type="pathway">
    <text evidence="1">Protein modification; [NiFe] hydrogenase maturation.</text>
</comment>
<dbReference type="EMBL" id="BAABHJ010000002">
    <property type="protein sequence ID" value="GAA4603489.1"/>
    <property type="molecule type" value="Genomic_DNA"/>
</dbReference>
<comment type="caution">
    <text evidence="12">The sequence shown here is derived from an EMBL/GenBank/DDBJ whole genome shotgun (WGS) entry which is preliminary data.</text>
</comment>
<proteinExistence type="inferred from homology"/>
<comment type="similarity">
    <text evidence="2 8">Belongs to the carbamoyltransferase HypF family.</text>
</comment>
<reference evidence="13" key="1">
    <citation type="journal article" date="2019" name="Int. J. Syst. Evol. Microbiol.">
        <title>The Global Catalogue of Microorganisms (GCM) 10K type strain sequencing project: providing services to taxonomists for standard genome sequencing and annotation.</title>
        <authorList>
            <consortium name="The Broad Institute Genomics Platform"/>
            <consortium name="The Broad Institute Genome Sequencing Center for Infectious Disease"/>
            <person name="Wu L."/>
            <person name="Ma J."/>
        </authorList>
    </citation>
    <scope>NUCLEOTIDE SEQUENCE [LARGE SCALE GENOMIC DNA]</scope>
    <source>
        <strain evidence="13">JCM 17938</strain>
    </source>
</reference>
<keyword evidence="4" id="KW-0479">Metal-binding</keyword>
<dbReference type="PANTHER" id="PTHR42959">
    <property type="entry name" value="CARBAMOYLTRANSFERASE"/>
    <property type="match status" value="1"/>
</dbReference>
<evidence type="ECO:0000256" key="5">
    <source>
        <dbReference type="ARBA" id="ARBA00022771"/>
    </source>
</evidence>
<dbReference type="InterPro" id="IPR011125">
    <property type="entry name" value="Znf_HypF"/>
</dbReference>
<dbReference type="InterPro" id="IPR001792">
    <property type="entry name" value="Acylphosphatase-like_dom"/>
</dbReference>
<dbReference type="PROSITE" id="PS51160">
    <property type="entry name" value="ACYLPHOSPHATASE_3"/>
    <property type="match status" value="1"/>
</dbReference>
<feature type="domain" description="YrdC-like" evidence="11">
    <location>
        <begin position="198"/>
        <end position="380"/>
    </location>
</feature>
<gene>
    <name evidence="12" type="primary">hypF</name>
    <name evidence="12" type="ORF">GCM10023195_11580</name>
</gene>
<dbReference type="Pfam" id="PF07503">
    <property type="entry name" value="zf-HYPF"/>
    <property type="match status" value="2"/>
</dbReference>
<dbReference type="InterPro" id="IPR055128">
    <property type="entry name" value="HypF_C_2"/>
</dbReference>
<dbReference type="InterPro" id="IPR051060">
    <property type="entry name" value="Carbamoyltrans_HypF-like"/>
</dbReference>